<sequence>MKKAIAEGKVYCDNGLSPRELELVQQVCENHTEKTPKSRSEIGNRVGRFPCSKMGFDYQMGSIFPDLTALLYLNGLCPSKGESD</sequence>
<evidence type="ECO:0000313" key="2">
    <source>
        <dbReference type="Proteomes" id="UP000076852"/>
    </source>
</evidence>
<evidence type="ECO:0000313" key="1">
    <source>
        <dbReference type="EMBL" id="ANB74897.1"/>
    </source>
</evidence>
<dbReference type="Proteomes" id="UP000076852">
    <property type="component" value="Chromosome 2"/>
</dbReference>
<protein>
    <submittedName>
        <fullName evidence="1">Uncharacterized protein</fullName>
    </submittedName>
</protein>
<dbReference type="AlphaFoldDB" id="A0A161HPJ0"/>
<name>A0A161HPJ0_9BURK</name>
<reference evidence="1 2" key="1">
    <citation type="journal article" date="2016" name="Gene">
        <title>PacBio SMRT assembly of a complex multi-replicon genome reveals chlorocatechol degradative operon in a region of genome plasticity.</title>
        <authorList>
            <person name="Ricker N."/>
            <person name="Shen S.Y."/>
            <person name="Goordial J."/>
            <person name="Jin S."/>
            <person name="Fulthorpe R.R."/>
        </authorList>
    </citation>
    <scope>NUCLEOTIDE SEQUENCE [LARGE SCALE GENOMIC DNA]</scope>
    <source>
        <strain evidence="1 2">OLGA172</strain>
    </source>
</reference>
<gene>
    <name evidence="1" type="ORF">AYM40_20825</name>
</gene>
<keyword evidence="2" id="KW-1185">Reference proteome</keyword>
<dbReference type="STRING" id="1804984.AYM40_20825"/>
<dbReference type="EMBL" id="CP014579">
    <property type="protein sequence ID" value="ANB74897.1"/>
    <property type="molecule type" value="Genomic_DNA"/>
</dbReference>
<proteinExistence type="predicted"/>
<dbReference type="KEGG" id="buz:AYM40_20825"/>
<organism evidence="1 2">
    <name type="scientific">Paraburkholderia phytofirmans OLGA172</name>
    <dbReference type="NCBI Taxonomy" id="1417228"/>
    <lineage>
        <taxon>Bacteria</taxon>
        <taxon>Pseudomonadati</taxon>
        <taxon>Pseudomonadota</taxon>
        <taxon>Betaproteobacteria</taxon>
        <taxon>Burkholderiales</taxon>
        <taxon>Burkholderiaceae</taxon>
        <taxon>Paraburkholderia</taxon>
    </lineage>
</organism>
<accession>A0A161HPJ0</accession>